<sequence>MKKNLLSAALFASLALAAARPAAADTPGQPVCLQQLDSVRYLVRIANPSQQPTTLRLLRQADQRVLYKVQSRQPACGQQLNLSNLTDGAYEVVVSIGAATYHYGLRIQTTTQRQTQLVPGPVASR</sequence>
<accession>A0A4Z0Q4G6</accession>
<gene>
    <name evidence="2" type="ORF">E5K00_07090</name>
</gene>
<reference evidence="2 3" key="1">
    <citation type="submission" date="2019-04" db="EMBL/GenBank/DDBJ databases">
        <authorList>
            <person name="Feng G."/>
            <person name="Zhang J."/>
            <person name="Zhu H."/>
        </authorList>
    </citation>
    <scope>NUCLEOTIDE SEQUENCE [LARGE SCALE GENOMIC DNA]</scope>
    <source>
        <strain evidence="2 3">JCM 31653</strain>
    </source>
</reference>
<name>A0A4Z0Q4G6_9BACT</name>
<dbReference type="AlphaFoldDB" id="A0A4Z0Q4G6"/>
<proteinExistence type="predicted"/>
<keyword evidence="1" id="KW-0732">Signal</keyword>
<organism evidence="2 3">
    <name type="scientific">Hymenobacter aquaticus</name>
    <dbReference type="NCBI Taxonomy" id="1867101"/>
    <lineage>
        <taxon>Bacteria</taxon>
        <taxon>Pseudomonadati</taxon>
        <taxon>Bacteroidota</taxon>
        <taxon>Cytophagia</taxon>
        <taxon>Cytophagales</taxon>
        <taxon>Hymenobacteraceae</taxon>
        <taxon>Hymenobacter</taxon>
    </lineage>
</organism>
<evidence type="ECO:0000313" key="2">
    <source>
        <dbReference type="EMBL" id="TGE24958.1"/>
    </source>
</evidence>
<keyword evidence="3" id="KW-1185">Reference proteome</keyword>
<dbReference type="RefSeq" id="WP_135462537.1">
    <property type="nucleotide sequence ID" value="NZ_SRLC01000001.1"/>
</dbReference>
<feature type="chain" id="PRO_5021223800" description="T9SS type A sorting domain-containing protein" evidence="1">
    <location>
        <begin position="25"/>
        <end position="125"/>
    </location>
</feature>
<comment type="caution">
    <text evidence="2">The sequence shown here is derived from an EMBL/GenBank/DDBJ whole genome shotgun (WGS) entry which is preliminary data.</text>
</comment>
<dbReference type="Proteomes" id="UP000297549">
    <property type="component" value="Unassembled WGS sequence"/>
</dbReference>
<evidence type="ECO:0000256" key="1">
    <source>
        <dbReference type="SAM" id="SignalP"/>
    </source>
</evidence>
<dbReference type="OrthoDB" id="883498at2"/>
<feature type="signal peptide" evidence="1">
    <location>
        <begin position="1"/>
        <end position="24"/>
    </location>
</feature>
<dbReference type="EMBL" id="SRLC01000001">
    <property type="protein sequence ID" value="TGE24958.1"/>
    <property type="molecule type" value="Genomic_DNA"/>
</dbReference>
<protein>
    <recommendedName>
        <fullName evidence="4">T9SS type A sorting domain-containing protein</fullName>
    </recommendedName>
</protein>
<evidence type="ECO:0008006" key="4">
    <source>
        <dbReference type="Google" id="ProtNLM"/>
    </source>
</evidence>
<evidence type="ECO:0000313" key="3">
    <source>
        <dbReference type="Proteomes" id="UP000297549"/>
    </source>
</evidence>